<dbReference type="RefSeq" id="WP_008809716.1">
    <property type="nucleotide sequence ID" value="NZ_CP040798.1"/>
</dbReference>
<dbReference type="Proteomes" id="UP000509535">
    <property type="component" value="Chromosome"/>
</dbReference>
<dbReference type="PROSITE" id="PS51257">
    <property type="entry name" value="PROKAR_LIPOPROTEIN"/>
    <property type="match status" value="1"/>
</dbReference>
<accession>A0A7H8V487</accession>
<evidence type="ECO:0000313" key="2">
    <source>
        <dbReference type="EMBL" id="QLB51092.1"/>
    </source>
</evidence>
<organism evidence="2 3">
    <name type="scientific">Streptococcus sanguinis</name>
    <dbReference type="NCBI Taxonomy" id="1305"/>
    <lineage>
        <taxon>Bacteria</taxon>
        <taxon>Bacillati</taxon>
        <taxon>Bacillota</taxon>
        <taxon>Bacilli</taxon>
        <taxon>Lactobacillales</taxon>
        <taxon>Streptococcaceae</taxon>
        <taxon>Streptococcus</taxon>
    </lineage>
</organism>
<feature type="chain" id="PRO_5039128481" description="Lipoprotein" evidence="1">
    <location>
        <begin position="28"/>
        <end position="160"/>
    </location>
</feature>
<dbReference type="EMBL" id="CP040798">
    <property type="protein sequence ID" value="QLB51092.1"/>
    <property type="molecule type" value="Genomic_DNA"/>
</dbReference>
<feature type="signal peptide" evidence="1">
    <location>
        <begin position="1"/>
        <end position="27"/>
    </location>
</feature>
<gene>
    <name evidence="2" type="ORF">FDP16_11900</name>
</gene>
<evidence type="ECO:0008006" key="4">
    <source>
        <dbReference type="Google" id="ProtNLM"/>
    </source>
</evidence>
<reference evidence="2 3" key="1">
    <citation type="submission" date="2019-06" db="EMBL/GenBank/DDBJ databases">
        <title>The organization of the Streptococcus sanguinis genomes.</title>
        <authorList>
            <person name="Wang H.Y."/>
            <person name="Chen Y.Y.M."/>
            <person name="Wu C.H."/>
        </authorList>
    </citation>
    <scope>NUCLEOTIDE SEQUENCE [LARGE SCALE GENOMIC DNA]</scope>
    <source>
        <strain evidence="2 3">CGMH058</strain>
    </source>
</reference>
<sequence>MKMKKIFGVMLLGFMAVLLVACGQKSAEDIMKTELKDSYTGYSKEAGYEYPFSAGGDTLKFDKKNHVITNGANNENKFQVLSEKQVKELPSSFKGALDELENELKGTDNFTIAVGEFDKFEDKAFYQIVLTDSGKTIRIIELRRGYKDGNAFYDFTGKAD</sequence>
<dbReference type="AlphaFoldDB" id="A0A7H8V487"/>
<evidence type="ECO:0000313" key="3">
    <source>
        <dbReference type="Proteomes" id="UP000509535"/>
    </source>
</evidence>
<protein>
    <recommendedName>
        <fullName evidence="4">Lipoprotein</fullName>
    </recommendedName>
</protein>
<proteinExistence type="predicted"/>
<keyword evidence="1" id="KW-0732">Signal</keyword>
<name>A0A7H8V487_STRSA</name>
<evidence type="ECO:0000256" key="1">
    <source>
        <dbReference type="SAM" id="SignalP"/>
    </source>
</evidence>